<keyword evidence="6" id="KW-1185">Reference proteome</keyword>
<protein>
    <submittedName>
        <fullName evidence="5">PAS domain S-box</fullName>
    </submittedName>
</protein>
<dbReference type="eggNOG" id="COG3852">
    <property type="taxonomic scope" value="Bacteria"/>
</dbReference>
<dbReference type="Pfam" id="PF13426">
    <property type="entry name" value="PAS_9"/>
    <property type="match status" value="1"/>
</dbReference>
<sequence>MAEVRFSEKLQTFLRDSSIPLSFADASRPDCPLIEVNPAFEALTGYSRDDVIGRNCRFLQADLDNEIARDDIRSAIANGTDVQVILRNRQADGTPFENLLFMYHLKVSRSRSLFMGSQFRLDAKDAAGLIDRAQSRAVLLDEGIGRVFAETARLRTENRRRLAQSVGGVVRAHLNAGA</sequence>
<evidence type="ECO:0000256" key="2">
    <source>
        <dbReference type="ARBA" id="ARBA00022643"/>
    </source>
</evidence>
<dbReference type="OrthoDB" id="489241at2"/>
<dbReference type="AlphaFoldDB" id="A0A0D0PBJ5"/>
<proteinExistence type="predicted"/>
<comment type="caution">
    <text evidence="5">The sequence shown here is derived from an EMBL/GenBank/DDBJ whole genome shotgun (WGS) entry which is preliminary data.</text>
</comment>
<keyword evidence="2" id="KW-0288">FMN</keyword>
<dbReference type="SUPFAM" id="SSF55785">
    <property type="entry name" value="PYP-like sensor domain (PAS domain)"/>
    <property type="match status" value="1"/>
</dbReference>
<organism evidence="5 6">
    <name type="scientific">Wenxinia marina DSM 24838</name>
    <dbReference type="NCBI Taxonomy" id="1123501"/>
    <lineage>
        <taxon>Bacteria</taxon>
        <taxon>Pseudomonadati</taxon>
        <taxon>Pseudomonadota</taxon>
        <taxon>Alphaproteobacteria</taxon>
        <taxon>Rhodobacterales</taxon>
        <taxon>Roseobacteraceae</taxon>
        <taxon>Wenxinia</taxon>
    </lineage>
</organism>
<evidence type="ECO:0000313" key="5">
    <source>
        <dbReference type="EMBL" id="KIQ68806.1"/>
    </source>
</evidence>
<dbReference type="RefSeq" id="WP_018301439.1">
    <property type="nucleotide sequence ID" value="NZ_KB902277.1"/>
</dbReference>
<dbReference type="SMART" id="SM00091">
    <property type="entry name" value="PAS"/>
    <property type="match status" value="1"/>
</dbReference>
<dbReference type="Gene3D" id="3.30.450.20">
    <property type="entry name" value="PAS domain"/>
    <property type="match status" value="1"/>
</dbReference>
<dbReference type="CDD" id="cd00130">
    <property type="entry name" value="PAS"/>
    <property type="match status" value="1"/>
</dbReference>
<dbReference type="NCBIfam" id="TIGR00229">
    <property type="entry name" value="sensory_box"/>
    <property type="match status" value="1"/>
</dbReference>
<keyword evidence="1" id="KW-0285">Flavoprotein</keyword>
<dbReference type="Proteomes" id="UP000035100">
    <property type="component" value="Unassembled WGS sequence"/>
</dbReference>
<evidence type="ECO:0000256" key="3">
    <source>
        <dbReference type="ARBA" id="ARBA00022991"/>
    </source>
</evidence>
<dbReference type="PANTHER" id="PTHR47429:SF2">
    <property type="entry name" value="PROTEIN TWIN LOV 1"/>
    <property type="match status" value="1"/>
</dbReference>
<keyword evidence="3" id="KW-0157">Chromophore</keyword>
<evidence type="ECO:0000313" key="6">
    <source>
        <dbReference type="Proteomes" id="UP000035100"/>
    </source>
</evidence>
<dbReference type="InterPro" id="IPR000014">
    <property type="entry name" value="PAS"/>
</dbReference>
<dbReference type="PANTHER" id="PTHR47429">
    <property type="entry name" value="PROTEIN TWIN LOV 1"/>
    <property type="match status" value="1"/>
</dbReference>
<reference evidence="5 6" key="1">
    <citation type="submission" date="2013-01" db="EMBL/GenBank/DDBJ databases">
        <authorList>
            <person name="Fiebig A."/>
            <person name="Goeker M."/>
            <person name="Klenk H.-P.P."/>
        </authorList>
    </citation>
    <scope>NUCLEOTIDE SEQUENCE [LARGE SCALE GENOMIC DNA]</scope>
    <source>
        <strain evidence="5 6">DSM 24838</strain>
    </source>
</reference>
<evidence type="ECO:0000256" key="1">
    <source>
        <dbReference type="ARBA" id="ARBA00022630"/>
    </source>
</evidence>
<gene>
    <name evidence="5" type="ORF">Wenmar_02533</name>
</gene>
<dbReference type="InterPro" id="IPR035965">
    <property type="entry name" value="PAS-like_dom_sf"/>
</dbReference>
<dbReference type="STRING" id="1123501.Wenmar_02533"/>
<name>A0A0D0PBJ5_9RHOB</name>
<accession>A0A0D0PBJ5</accession>
<feature type="domain" description="PAS" evidence="4">
    <location>
        <begin position="6"/>
        <end position="79"/>
    </location>
</feature>
<dbReference type="EMBL" id="AONG01000012">
    <property type="protein sequence ID" value="KIQ68806.1"/>
    <property type="molecule type" value="Genomic_DNA"/>
</dbReference>
<evidence type="ECO:0000259" key="4">
    <source>
        <dbReference type="PROSITE" id="PS50112"/>
    </source>
</evidence>
<dbReference type="PROSITE" id="PS50112">
    <property type="entry name" value="PAS"/>
    <property type="match status" value="1"/>
</dbReference>